<dbReference type="AlphaFoldDB" id="A0A382BJG7"/>
<dbReference type="InterPro" id="IPR009355">
    <property type="entry name" value="Toluene_mOase_B"/>
</dbReference>
<dbReference type="Pfam" id="PF06234">
    <property type="entry name" value="TmoB"/>
    <property type="match status" value="1"/>
</dbReference>
<sequence length="101" mass="11473">MSEPVPVPLCCMFTSASEDGEPLPAWVVQIVLVMSNDTMEEVAQKVSEHFVDQMFPKRDAGMVVTHEGKELPSNMTVEESKIEPKDNIYVTWDDYNFYANQ</sequence>
<dbReference type="SUPFAM" id="SSF110814">
    <property type="entry name" value="TmoB-like"/>
    <property type="match status" value="1"/>
</dbReference>
<dbReference type="EMBL" id="UINC01030040">
    <property type="protein sequence ID" value="SVB13779.1"/>
    <property type="molecule type" value="Genomic_DNA"/>
</dbReference>
<dbReference type="Gene3D" id="3.10.20.270">
    <property type="entry name" value="TmoB-like"/>
    <property type="match status" value="1"/>
</dbReference>
<accession>A0A382BJG7</accession>
<protein>
    <recommendedName>
        <fullName evidence="2">Ubiquitin-like domain-containing protein</fullName>
    </recommendedName>
</protein>
<dbReference type="InterPro" id="IPR036713">
    <property type="entry name" value="TmoB-like_sf"/>
</dbReference>
<proteinExistence type="predicted"/>
<evidence type="ECO:0000313" key="1">
    <source>
        <dbReference type="EMBL" id="SVB13779.1"/>
    </source>
</evidence>
<organism evidence="1">
    <name type="scientific">marine metagenome</name>
    <dbReference type="NCBI Taxonomy" id="408172"/>
    <lineage>
        <taxon>unclassified sequences</taxon>
        <taxon>metagenomes</taxon>
        <taxon>ecological metagenomes</taxon>
    </lineage>
</organism>
<name>A0A382BJG7_9ZZZZ</name>
<reference evidence="1" key="1">
    <citation type="submission" date="2018-05" db="EMBL/GenBank/DDBJ databases">
        <authorList>
            <person name="Lanie J.A."/>
            <person name="Ng W.-L."/>
            <person name="Kazmierczak K.M."/>
            <person name="Andrzejewski T.M."/>
            <person name="Davidsen T.M."/>
            <person name="Wayne K.J."/>
            <person name="Tettelin H."/>
            <person name="Glass J.I."/>
            <person name="Rusch D."/>
            <person name="Podicherti R."/>
            <person name="Tsui H.-C.T."/>
            <person name="Winkler M.E."/>
        </authorList>
    </citation>
    <scope>NUCLEOTIDE SEQUENCE</scope>
</reference>
<evidence type="ECO:0008006" key="2">
    <source>
        <dbReference type="Google" id="ProtNLM"/>
    </source>
</evidence>
<gene>
    <name evidence="1" type="ORF">METZ01_LOCUS166633</name>
</gene>